<proteinExistence type="predicted"/>
<gene>
    <name evidence="3" type="ORF">NZD86_23985</name>
    <name evidence="2" type="ORF">NZD86_24285</name>
</gene>
<dbReference type="Proteomes" id="UP001164803">
    <property type="component" value="Plasmid unnamed2"/>
</dbReference>
<sequence>MKSLLIVRNVINDIFPSKTDKTLWIANGFTWTAVLFMGGWIPMACAGAGTLMYSGTLELIYRAREEHSKLSGHS</sequence>
<dbReference type="EMBL" id="CP104066">
    <property type="protein sequence ID" value="WAH39550.1"/>
    <property type="molecule type" value="Genomic_DNA"/>
</dbReference>
<keyword evidence="3" id="KW-0614">Plasmid</keyword>
<dbReference type="EMBL" id="CP104066">
    <property type="protein sequence ID" value="WAH39490.1"/>
    <property type="molecule type" value="Genomic_DNA"/>
</dbReference>
<evidence type="ECO:0000313" key="3">
    <source>
        <dbReference type="EMBL" id="WAH39550.1"/>
    </source>
</evidence>
<evidence type="ECO:0000256" key="1">
    <source>
        <dbReference type="SAM" id="Phobius"/>
    </source>
</evidence>
<organism evidence="3 4">
    <name type="scientific">Alicyclobacillus dauci</name>
    <dbReference type="NCBI Taxonomy" id="1475485"/>
    <lineage>
        <taxon>Bacteria</taxon>
        <taxon>Bacillati</taxon>
        <taxon>Bacillota</taxon>
        <taxon>Bacilli</taxon>
        <taxon>Bacillales</taxon>
        <taxon>Alicyclobacillaceae</taxon>
        <taxon>Alicyclobacillus</taxon>
    </lineage>
</organism>
<name>A0ABY6ZA05_9BACL</name>
<geneLocation type="plasmid" evidence="3 4">
    <name>unnamed2</name>
</geneLocation>
<keyword evidence="1" id="KW-0472">Membrane</keyword>
<evidence type="ECO:0000313" key="4">
    <source>
        <dbReference type="Proteomes" id="UP001164803"/>
    </source>
</evidence>
<keyword evidence="1" id="KW-0812">Transmembrane</keyword>
<protein>
    <submittedName>
        <fullName evidence="3">Uncharacterized protein</fullName>
    </submittedName>
</protein>
<reference evidence="3" key="1">
    <citation type="submission" date="2022-08" db="EMBL/GenBank/DDBJ databases">
        <title>Alicyclobacillus dauci DSM2870, complete genome.</title>
        <authorList>
            <person name="Wang Q."/>
            <person name="Cai R."/>
            <person name="Wang Z."/>
        </authorList>
    </citation>
    <scope>NUCLEOTIDE SEQUENCE</scope>
    <source>
        <strain evidence="3">DSM 28700</strain>
        <plasmid evidence="3">unnamed2</plasmid>
    </source>
</reference>
<feature type="transmembrane region" description="Helical" evidence="1">
    <location>
        <begin position="29"/>
        <end position="54"/>
    </location>
</feature>
<dbReference type="RefSeq" id="WP_268047134.1">
    <property type="nucleotide sequence ID" value="NZ_CP104066.1"/>
</dbReference>
<evidence type="ECO:0000313" key="2">
    <source>
        <dbReference type="EMBL" id="WAH39490.1"/>
    </source>
</evidence>
<keyword evidence="4" id="KW-1185">Reference proteome</keyword>
<accession>A0ABY6ZA05</accession>
<keyword evidence="1" id="KW-1133">Transmembrane helix</keyword>